<dbReference type="SUPFAM" id="SSF51735">
    <property type="entry name" value="NAD(P)-binding Rossmann-fold domains"/>
    <property type="match status" value="1"/>
</dbReference>
<dbReference type="Gene3D" id="1.10.1040.20">
    <property type="entry name" value="ProC-like, C-terminal domain"/>
    <property type="match status" value="1"/>
</dbReference>
<dbReference type="InterPro" id="IPR037108">
    <property type="entry name" value="TM1727-like_C_sf"/>
</dbReference>
<dbReference type="InterPro" id="IPR019665">
    <property type="entry name" value="OxRdtase/DH_put_Rossmann_dom"/>
</dbReference>
<dbReference type="InterPro" id="IPR036291">
    <property type="entry name" value="NAD(P)-bd_dom_sf"/>
</dbReference>
<feature type="domain" description="DUF2520" evidence="2">
    <location>
        <begin position="133"/>
        <end position="256"/>
    </location>
</feature>
<dbReference type="PANTHER" id="PTHR40459:SF1">
    <property type="entry name" value="CONSERVED HYPOTHETICAL ALANINE AND LEUCINE RICH PROTEIN"/>
    <property type="match status" value="1"/>
</dbReference>
<feature type="domain" description="Putative oxidoreductase/dehydrogenase Rossmann-like" evidence="1">
    <location>
        <begin position="2"/>
        <end position="115"/>
    </location>
</feature>
<evidence type="ECO:0000259" key="2">
    <source>
        <dbReference type="Pfam" id="PF10728"/>
    </source>
</evidence>
<dbReference type="Gene3D" id="3.40.50.720">
    <property type="entry name" value="NAD(P)-binding Rossmann-like Domain"/>
    <property type="match status" value="1"/>
</dbReference>
<dbReference type="RefSeq" id="WP_006568419.1">
    <property type="nucleotide sequence ID" value="NZ_BAABZP010000001.1"/>
</dbReference>
<evidence type="ECO:0000259" key="1">
    <source>
        <dbReference type="Pfam" id="PF10727"/>
    </source>
</evidence>
<dbReference type="InterPro" id="IPR018931">
    <property type="entry name" value="DUF2520"/>
</dbReference>
<gene>
    <name evidence="3" type="ORF">ACLFYP115_03396</name>
</gene>
<protein>
    <submittedName>
        <fullName evidence="3">Rossmann-like domain protein</fullName>
    </submittedName>
</protein>
<dbReference type="InterPro" id="IPR008927">
    <property type="entry name" value="6-PGluconate_DH-like_C_sf"/>
</dbReference>
<dbReference type="PANTHER" id="PTHR40459">
    <property type="entry name" value="CONSERVED HYPOTHETICAL ALANINE AND LEUCINE RICH PROTEIN"/>
    <property type="match status" value="1"/>
</dbReference>
<evidence type="ECO:0000313" key="3">
    <source>
        <dbReference type="EMBL" id="VYT41835.1"/>
    </source>
</evidence>
<dbReference type="Pfam" id="PF10728">
    <property type="entry name" value="DUF2520"/>
    <property type="match status" value="1"/>
</dbReference>
<reference evidence="3" key="1">
    <citation type="submission" date="2019-11" db="EMBL/GenBank/DDBJ databases">
        <authorList>
            <person name="Feng L."/>
        </authorList>
    </citation>
    <scope>NUCLEOTIDE SEQUENCE</scope>
    <source>
        <strain evidence="3">AcaccaeLFYP115</strain>
    </source>
</reference>
<dbReference type="AlphaFoldDB" id="A0A6N2WH37"/>
<proteinExistence type="predicted"/>
<accession>A0A6N2WH37</accession>
<organism evidence="3">
    <name type="scientific">Anaerostipes caccae</name>
    <dbReference type="NCBI Taxonomy" id="105841"/>
    <lineage>
        <taxon>Bacteria</taxon>
        <taxon>Bacillati</taxon>
        <taxon>Bacillota</taxon>
        <taxon>Clostridia</taxon>
        <taxon>Lachnospirales</taxon>
        <taxon>Lachnospiraceae</taxon>
        <taxon>Anaerostipes</taxon>
    </lineage>
</organism>
<name>A0A6N2WH37_9FIRM</name>
<sequence length="282" mass="31018">MKAGFIGAGKAGCSLGRYFVHYGIPLAGYASRSMASAQAAADAAHTQSFDSFDKLLSMCDVLFITAPDGQIKGVWEQIRAFPVRGKFICHCSGSLSSAIFSEITEAGAYGYSIHPMFPFNSKKTSYEDLSKALFTLEGDREHRDQMLSFLSVLPNPVVEIGAEDKVRYHAAAVMASNQMAALMNRALRILESCGFSGQDGLTALAPLVRTNLENILRSGPKEALTGPVERNDAATVEKHLRALSGEEKEIYLPLCRELIRIAESKYPMRSYEHMERILEEEH</sequence>
<dbReference type="EMBL" id="CACRSQ010000010">
    <property type="protein sequence ID" value="VYT41835.1"/>
    <property type="molecule type" value="Genomic_DNA"/>
</dbReference>
<dbReference type="Pfam" id="PF10727">
    <property type="entry name" value="Rossmann-like"/>
    <property type="match status" value="1"/>
</dbReference>
<dbReference type="SUPFAM" id="SSF48179">
    <property type="entry name" value="6-phosphogluconate dehydrogenase C-terminal domain-like"/>
    <property type="match status" value="1"/>
</dbReference>